<reference evidence="7" key="1">
    <citation type="journal article" date="2019" name="Int. J. Syst. Evol. Microbiol.">
        <title>The Global Catalogue of Microorganisms (GCM) 10K type strain sequencing project: providing services to taxonomists for standard genome sequencing and annotation.</title>
        <authorList>
            <consortium name="The Broad Institute Genomics Platform"/>
            <consortium name="The Broad Institute Genome Sequencing Center for Infectious Disease"/>
            <person name="Wu L."/>
            <person name="Ma J."/>
        </authorList>
    </citation>
    <scope>NUCLEOTIDE SEQUENCE [LARGE SCALE GENOMIC DNA]</scope>
    <source>
        <strain evidence="7">CCM 7640</strain>
    </source>
</reference>
<dbReference type="PANTHER" id="PTHR30055">
    <property type="entry name" value="HTH-TYPE TRANSCRIPTIONAL REGULATOR RUTR"/>
    <property type="match status" value="1"/>
</dbReference>
<keyword evidence="7" id="KW-1185">Reference proteome</keyword>
<dbReference type="InterPro" id="IPR050109">
    <property type="entry name" value="HTH-type_TetR-like_transc_reg"/>
</dbReference>
<name>A0ABQ1RZB6_9MICO</name>
<evidence type="ECO:0000313" key="6">
    <source>
        <dbReference type="EMBL" id="GGD85815.1"/>
    </source>
</evidence>
<evidence type="ECO:0000313" key="7">
    <source>
        <dbReference type="Proteomes" id="UP000629365"/>
    </source>
</evidence>
<dbReference type="Gene3D" id="1.10.357.10">
    <property type="entry name" value="Tetracycline Repressor, domain 2"/>
    <property type="match status" value="1"/>
</dbReference>
<protein>
    <submittedName>
        <fullName evidence="6">TetR family transcriptional regulator</fullName>
    </submittedName>
</protein>
<keyword evidence="3" id="KW-0804">Transcription</keyword>
<accession>A0ABQ1RZB6</accession>
<organism evidence="6 7">
    <name type="scientific">Microbacterium murale</name>
    <dbReference type="NCBI Taxonomy" id="1081040"/>
    <lineage>
        <taxon>Bacteria</taxon>
        <taxon>Bacillati</taxon>
        <taxon>Actinomycetota</taxon>
        <taxon>Actinomycetes</taxon>
        <taxon>Micrococcales</taxon>
        <taxon>Microbacteriaceae</taxon>
        <taxon>Microbacterium</taxon>
    </lineage>
</organism>
<dbReference type="EMBL" id="BMCM01000005">
    <property type="protein sequence ID" value="GGD85815.1"/>
    <property type="molecule type" value="Genomic_DNA"/>
</dbReference>
<comment type="caution">
    <text evidence="6">The sequence shown here is derived from an EMBL/GenBank/DDBJ whole genome shotgun (WGS) entry which is preliminary data.</text>
</comment>
<sequence>MEDRQALTVSSSASALPVWDEVDARLLDVASDLIASRGTGGFTIAELARDARVSRPTIYRRWPGTDEVVRAALLRQTVSIIARMAPDVRTGHELVAEVMRFSELFRDDRVFGRLLDREPEVFTQYSLERIGSSQRAMLRWLEVAIARGQAGGTVREGAAGDMSVMLLLIVQSAVLSRQAVSSLIGASEWHRELTRAVEGYLLP</sequence>
<dbReference type="Proteomes" id="UP000629365">
    <property type="component" value="Unassembled WGS sequence"/>
</dbReference>
<dbReference type="Pfam" id="PF00440">
    <property type="entry name" value="TetR_N"/>
    <property type="match status" value="1"/>
</dbReference>
<dbReference type="SUPFAM" id="SSF46689">
    <property type="entry name" value="Homeodomain-like"/>
    <property type="match status" value="1"/>
</dbReference>
<evidence type="ECO:0000259" key="5">
    <source>
        <dbReference type="PROSITE" id="PS50977"/>
    </source>
</evidence>
<keyword evidence="2 4" id="KW-0238">DNA-binding</keyword>
<gene>
    <name evidence="6" type="ORF">GCM10007269_30940</name>
</gene>
<feature type="domain" description="HTH tetR-type" evidence="5">
    <location>
        <begin position="20"/>
        <end position="80"/>
    </location>
</feature>
<dbReference type="PROSITE" id="PS50977">
    <property type="entry name" value="HTH_TETR_2"/>
    <property type="match status" value="1"/>
</dbReference>
<evidence type="ECO:0000256" key="4">
    <source>
        <dbReference type="PROSITE-ProRule" id="PRU00335"/>
    </source>
</evidence>
<dbReference type="PANTHER" id="PTHR30055:SF234">
    <property type="entry name" value="HTH-TYPE TRANSCRIPTIONAL REGULATOR BETI"/>
    <property type="match status" value="1"/>
</dbReference>
<keyword evidence="1" id="KW-0805">Transcription regulation</keyword>
<evidence type="ECO:0000256" key="3">
    <source>
        <dbReference type="ARBA" id="ARBA00023163"/>
    </source>
</evidence>
<feature type="DNA-binding region" description="H-T-H motif" evidence="4">
    <location>
        <begin position="43"/>
        <end position="62"/>
    </location>
</feature>
<dbReference type="RefSeq" id="WP_188437474.1">
    <property type="nucleotide sequence ID" value="NZ_BMCM01000005.1"/>
</dbReference>
<proteinExistence type="predicted"/>
<dbReference type="InterPro" id="IPR001647">
    <property type="entry name" value="HTH_TetR"/>
</dbReference>
<evidence type="ECO:0000256" key="1">
    <source>
        <dbReference type="ARBA" id="ARBA00023015"/>
    </source>
</evidence>
<evidence type="ECO:0000256" key="2">
    <source>
        <dbReference type="ARBA" id="ARBA00023125"/>
    </source>
</evidence>
<dbReference type="InterPro" id="IPR009057">
    <property type="entry name" value="Homeodomain-like_sf"/>
</dbReference>